<evidence type="ECO:0000256" key="9">
    <source>
        <dbReference type="HAMAP-Rule" id="MF_01886"/>
    </source>
</evidence>
<evidence type="ECO:0000256" key="3">
    <source>
        <dbReference type="ARBA" id="ARBA00022679"/>
    </source>
</evidence>
<reference evidence="13" key="2">
    <citation type="submission" date="2020-09" db="EMBL/GenBank/DDBJ databases">
        <authorList>
            <person name="Sun Q."/>
            <person name="Kim S."/>
        </authorList>
    </citation>
    <scope>NUCLEOTIDE SEQUENCE</scope>
    <source>
        <strain evidence="13">KCTC 42731</strain>
    </source>
</reference>
<feature type="domain" description="TmcA/NAT10 N-terminal" evidence="11">
    <location>
        <begin position="9"/>
        <end position="131"/>
    </location>
</feature>
<dbReference type="HAMAP" id="MF_01886">
    <property type="entry name" value="tRNA_acetyltr_TmcA"/>
    <property type="match status" value="1"/>
</dbReference>
<evidence type="ECO:0000256" key="2">
    <source>
        <dbReference type="ARBA" id="ARBA00022555"/>
    </source>
</evidence>
<dbReference type="Pfam" id="PF05127">
    <property type="entry name" value="NAT10_TcmA_helicase"/>
    <property type="match status" value="1"/>
</dbReference>
<keyword evidence="6 9" id="KW-0067">ATP-binding</keyword>
<dbReference type="InterPro" id="IPR013562">
    <property type="entry name" value="TmcA/NAT10_N"/>
</dbReference>
<comment type="caution">
    <text evidence="9">Lacks conserved residue(s) required for the propagation of feature annotation.</text>
</comment>
<feature type="domain" description="N-acetyltransferase" evidence="12">
    <location>
        <begin position="390"/>
        <end position="503"/>
    </location>
</feature>
<evidence type="ECO:0000259" key="12">
    <source>
        <dbReference type="Pfam" id="PF13718"/>
    </source>
</evidence>
<protein>
    <recommendedName>
        <fullName evidence="9">tRNA(Met) cytidine acetyltransferase TmcA</fullName>
        <ecNumber evidence="9">2.3.1.193</ecNumber>
    </recommendedName>
</protein>
<dbReference type="Pfam" id="PF13718">
    <property type="entry name" value="GNAT_acetyltr_2"/>
    <property type="match status" value="1"/>
</dbReference>
<feature type="binding site" evidence="9">
    <location>
        <position position="339"/>
    </location>
    <ligand>
        <name>ATP</name>
        <dbReference type="ChEBI" id="CHEBI:30616"/>
    </ligand>
</feature>
<dbReference type="PANTHER" id="PTHR10925:SF5">
    <property type="entry name" value="RNA CYTIDINE ACETYLTRANSFERASE"/>
    <property type="match status" value="1"/>
</dbReference>
<dbReference type="Proteomes" id="UP000623842">
    <property type="component" value="Unassembled WGS sequence"/>
</dbReference>
<dbReference type="AlphaFoldDB" id="A0A919EIX5"/>
<evidence type="ECO:0000313" key="13">
    <source>
        <dbReference type="EMBL" id="GHF85695.1"/>
    </source>
</evidence>
<dbReference type="InterPro" id="IPR000182">
    <property type="entry name" value="GNAT_dom"/>
</dbReference>
<evidence type="ECO:0000256" key="6">
    <source>
        <dbReference type="ARBA" id="ARBA00022840"/>
    </source>
</evidence>
<keyword evidence="2 9" id="KW-0820">tRNA-binding</keyword>
<evidence type="ECO:0000256" key="5">
    <source>
        <dbReference type="ARBA" id="ARBA00022741"/>
    </source>
</evidence>
<comment type="similarity">
    <text evidence="9">Belongs to the TmcA family.</text>
</comment>
<dbReference type="GO" id="GO:0005737">
    <property type="term" value="C:cytoplasm"/>
    <property type="evidence" value="ECO:0007669"/>
    <property type="project" value="UniProtKB-SubCell"/>
</dbReference>
<comment type="subcellular location">
    <subcellularLocation>
        <location evidence="9">Cytoplasm</location>
    </subcellularLocation>
</comment>
<dbReference type="SUPFAM" id="SSF52540">
    <property type="entry name" value="P-loop containing nucleoside triphosphate hydrolases"/>
    <property type="match status" value="1"/>
</dbReference>
<feature type="domain" description="TcmA/NAT10 helicase" evidence="10">
    <location>
        <begin position="189"/>
        <end position="357"/>
    </location>
</feature>
<organism evidence="13 14">
    <name type="scientific">Thalassotalea marina</name>
    <dbReference type="NCBI Taxonomy" id="1673741"/>
    <lineage>
        <taxon>Bacteria</taxon>
        <taxon>Pseudomonadati</taxon>
        <taxon>Pseudomonadota</taxon>
        <taxon>Gammaproteobacteria</taxon>
        <taxon>Alteromonadales</taxon>
        <taxon>Colwelliaceae</taxon>
        <taxon>Thalassotalea</taxon>
    </lineage>
</organism>
<keyword evidence="5 9" id="KW-0547">Nucleotide-binding</keyword>
<dbReference type="GO" id="GO:0051392">
    <property type="term" value="F:tRNA cytidine N4-acetyltransferase activity"/>
    <property type="evidence" value="ECO:0007669"/>
    <property type="project" value="UniProtKB-UniRule"/>
</dbReference>
<sequence>MSEKSVTWLERWHHFLKLKNERRLVVVTGESKTQSDAVQAISHFCQHQGKSMLLWGSAIADLKSINLNFRHQLGREYDVVVFNDEQFHADAFAALSGTIKAGGFLVWLPSETQQKSPDLFIQRLNRQVSADAEVLYFAKKLPDSESHELNFPTENTSSTLDFNARTQDQLAAINAILKVAQGRAHRPLVLTADRGRGKSTALGIAAGHLIKHSTEPFKIAVCAPVRESVAVFFNSAINECTDSELKNNTLSFGDNSVEFFPIDKLLHEQPDVNLLLVDEAAAIPLYLLNRLVQSYPRIVFSTTQHGYEGAGRGFATKFRKTLEKLTPNYRKLHLEQAIRWREGDPLERFTFSAFVLNASERDVRLPKGQFHVHLLNKNELSEDEGLLEQVFAILVSSHYQTSPSDLKLILTNPQAKVFVVKQEMAILAVSLVIEEGLANDSEISLVQQHKRQLKNQFIPQYLYRHCAVERAFEYKFWRVSRIAVCQNMQSQGIGSYLLNRIEDKAKQHGVDFLATSFAASALVVSFWHKAGFVMTDLGLNKDKASGEYSAVLLKAISNNHSELLDSLHFQAVRSFWYKLSTTHSDIEPELAFELVCGFSERFLPALELIDETNVARLLSGQAQLAQSAFSIQLWLKHQMKNAQTLSAQTIKTEFGLYQLPQAFYLLLRKYWLCHSDASLIQEAKLTGVKQLNSLLLATLQALDSKNT</sequence>
<dbReference type="SUPFAM" id="SSF55729">
    <property type="entry name" value="Acyl-CoA N-acyltransferases (Nat)"/>
    <property type="match status" value="1"/>
</dbReference>
<evidence type="ECO:0000256" key="8">
    <source>
        <dbReference type="ARBA" id="ARBA00023315"/>
    </source>
</evidence>
<reference evidence="13" key="1">
    <citation type="journal article" date="2014" name="Int. J. Syst. Evol. Microbiol.">
        <title>Complete genome sequence of Corynebacterium casei LMG S-19264T (=DSM 44701T), isolated from a smear-ripened cheese.</title>
        <authorList>
            <consortium name="US DOE Joint Genome Institute (JGI-PGF)"/>
            <person name="Walter F."/>
            <person name="Albersmeier A."/>
            <person name="Kalinowski J."/>
            <person name="Ruckert C."/>
        </authorList>
    </citation>
    <scope>NUCLEOTIDE SEQUENCE</scope>
    <source>
        <strain evidence="13">KCTC 42731</strain>
    </source>
</reference>
<evidence type="ECO:0000256" key="1">
    <source>
        <dbReference type="ARBA" id="ARBA00022490"/>
    </source>
</evidence>
<dbReference type="GO" id="GO:1904812">
    <property type="term" value="P:rRNA acetylation involved in maturation of SSU-rRNA"/>
    <property type="evidence" value="ECO:0007669"/>
    <property type="project" value="TreeGrafter"/>
</dbReference>
<dbReference type="Pfam" id="PF08351">
    <property type="entry name" value="TmcA_N"/>
    <property type="match status" value="1"/>
</dbReference>
<feature type="binding site" evidence="9">
    <location>
        <begin position="482"/>
        <end position="484"/>
    </location>
    <ligand>
        <name>acetyl-CoA</name>
        <dbReference type="ChEBI" id="CHEBI:57288"/>
    </ligand>
</feature>
<dbReference type="GO" id="GO:0005524">
    <property type="term" value="F:ATP binding"/>
    <property type="evidence" value="ECO:0007669"/>
    <property type="project" value="UniProtKB-UniRule"/>
</dbReference>
<keyword evidence="1 9" id="KW-0963">Cytoplasm</keyword>
<dbReference type="GO" id="GO:1990883">
    <property type="term" value="F:18S rRNA cytidine N-acetyltransferase activity"/>
    <property type="evidence" value="ECO:0007669"/>
    <property type="project" value="TreeGrafter"/>
</dbReference>
<evidence type="ECO:0000256" key="4">
    <source>
        <dbReference type="ARBA" id="ARBA00022694"/>
    </source>
</evidence>
<dbReference type="CDD" id="cd04301">
    <property type="entry name" value="NAT_SF"/>
    <property type="match status" value="1"/>
</dbReference>
<dbReference type="GO" id="GO:0002101">
    <property type="term" value="P:tRNA wobble cytosine modification"/>
    <property type="evidence" value="ECO:0007669"/>
    <property type="project" value="UniProtKB-UniRule"/>
</dbReference>
<evidence type="ECO:0000256" key="7">
    <source>
        <dbReference type="ARBA" id="ARBA00022884"/>
    </source>
</evidence>
<dbReference type="InterPro" id="IPR016181">
    <property type="entry name" value="Acyl_CoA_acyltransferase"/>
</dbReference>
<proteinExistence type="inferred from homology"/>
<comment type="function">
    <text evidence="9">Catalyzes the formation of N(4)-acetylcytidine (ac(4)C) at the wobble position of tRNA(Met), by using acetyl-CoA as an acetyl donor and ATP (or GTP).</text>
</comment>
<name>A0A919EIX5_9GAMM</name>
<comment type="catalytic activity">
    <reaction evidence="9">
        <text>cytidine(34) in elongator tRNA(Met) + acetyl-CoA + ATP + H2O = N(4)-acetylcytidine(34) in elongator tRNA(Met) + ADP + phosphate + CoA + H(+)</text>
        <dbReference type="Rhea" id="RHEA:43788"/>
        <dbReference type="Rhea" id="RHEA-COMP:10693"/>
        <dbReference type="Rhea" id="RHEA-COMP:10694"/>
        <dbReference type="ChEBI" id="CHEBI:15377"/>
        <dbReference type="ChEBI" id="CHEBI:15378"/>
        <dbReference type="ChEBI" id="CHEBI:30616"/>
        <dbReference type="ChEBI" id="CHEBI:43474"/>
        <dbReference type="ChEBI" id="CHEBI:57287"/>
        <dbReference type="ChEBI" id="CHEBI:57288"/>
        <dbReference type="ChEBI" id="CHEBI:74900"/>
        <dbReference type="ChEBI" id="CHEBI:82748"/>
        <dbReference type="ChEBI" id="CHEBI:456216"/>
        <dbReference type="EC" id="2.3.1.193"/>
    </reaction>
</comment>
<dbReference type="InterPro" id="IPR007807">
    <property type="entry name" value="TcmA/NAT10_helicase"/>
</dbReference>
<keyword evidence="8 9" id="KW-0012">Acyltransferase</keyword>
<dbReference type="RefSeq" id="WP_189768205.1">
    <property type="nucleotide sequence ID" value="NZ_BNCK01000002.1"/>
</dbReference>
<evidence type="ECO:0000313" key="14">
    <source>
        <dbReference type="Proteomes" id="UP000623842"/>
    </source>
</evidence>
<dbReference type="Gene3D" id="3.40.630.30">
    <property type="match status" value="1"/>
</dbReference>
<dbReference type="Gene3D" id="3.40.50.11040">
    <property type="match status" value="1"/>
</dbReference>
<comment type="caution">
    <text evidence="13">The sequence shown here is derived from an EMBL/GenBank/DDBJ whole genome shotgun (WGS) entry which is preliminary data.</text>
</comment>
<dbReference type="InterPro" id="IPR032672">
    <property type="entry name" value="TmcA/NAT10/Kre33"/>
</dbReference>
<accession>A0A919EIX5</accession>
<evidence type="ECO:0000259" key="11">
    <source>
        <dbReference type="Pfam" id="PF08351"/>
    </source>
</evidence>
<dbReference type="InterPro" id="IPR027417">
    <property type="entry name" value="P-loop_NTPase"/>
</dbReference>
<feature type="binding site" evidence="9">
    <location>
        <position position="169"/>
    </location>
    <ligand>
        <name>ATP</name>
        <dbReference type="ChEBI" id="CHEBI:30616"/>
    </ligand>
</feature>
<keyword evidence="7 9" id="KW-0694">RNA-binding</keyword>
<evidence type="ECO:0000259" key="10">
    <source>
        <dbReference type="Pfam" id="PF05127"/>
    </source>
</evidence>
<keyword evidence="4 9" id="KW-0819">tRNA processing</keyword>
<dbReference type="EC" id="2.3.1.193" evidence="9"/>
<keyword evidence="3 9" id="KW-0808">Transferase</keyword>
<dbReference type="GO" id="GO:0000049">
    <property type="term" value="F:tRNA binding"/>
    <property type="evidence" value="ECO:0007669"/>
    <property type="project" value="UniProtKB-UniRule"/>
</dbReference>
<dbReference type="EMBL" id="BNCK01000002">
    <property type="protein sequence ID" value="GHF85695.1"/>
    <property type="molecule type" value="Genomic_DNA"/>
</dbReference>
<dbReference type="InterPro" id="IPR024914">
    <property type="entry name" value="tRNA_acetyltr_TmcA"/>
</dbReference>
<gene>
    <name evidence="9 13" type="primary">tmcA</name>
    <name evidence="13" type="ORF">GCM10017161_11610</name>
</gene>
<dbReference type="PANTHER" id="PTHR10925">
    <property type="entry name" value="N-ACETYLTRANSFERASE 10"/>
    <property type="match status" value="1"/>
</dbReference>
<dbReference type="Gene3D" id="3.40.50.300">
    <property type="entry name" value="P-loop containing nucleotide triphosphate hydrolases"/>
    <property type="match status" value="1"/>
</dbReference>
<keyword evidence="14" id="KW-1185">Reference proteome</keyword>
<dbReference type="GO" id="GO:0051391">
    <property type="term" value="P:tRNA acetylation"/>
    <property type="evidence" value="ECO:0007669"/>
    <property type="project" value="UniProtKB-UniRule"/>
</dbReference>